<evidence type="ECO:0000256" key="6">
    <source>
        <dbReference type="ARBA" id="ARBA00023136"/>
    </source>
</evidence>
<name>A0A9X7W3K6_9BACL</name>
<keyword evidence="5 7" id="KW-1133">Transmembrane helix</keyword>
<dbReference type="RefSeq" id="WP_206658988.1">
    <property type="nucleotide sequence ID" value="NZ_CP071182.1"/>
</dbReference>
<evidence type="ECO:0000256" key="7">
    <source>
        <dbReference type="SAM" id="Phobius"/>
    </source>
</evidence>
<keyword evidence="6 7" id="KW-0472">Membrane</keyword>
<keyword evidence="3" id="KW-1003">Cell membrane</keyword>
<evidence type="ECO:0000256" key="1">
    <source>
        <dbReference type="ARBA" id="ARBA00004651"/>
    </source>
</evidence>
<dbReference type="AlphaFoldDB" id="A0A9X7W3K6"/>
<reference evidence="8 9" key="1">
    <citation type="submission" date="2021-02" db="EMBL/GenBank/DDBJ databases">
        <title>Alicyclobacillus curvatus sp. nov. and Alicyclobacillus mengziensis sp. nov., two acidophilic bacteria isolated from acid mine drainage.</title>
        <authorList>
            <person name="Huang Y."/>
        </authorList>
    </citation>
    <scope>NUCLEOTIDE SEQUENCE [LARGE SCALE GENOMIC DNA]</scope>
    <source>
        <strain evidence="8 9">S30H14</strain>
    </source>
</reference>
<keyword evidence="4 7" id="KW-0812">Transmembrane</keyword>
<dbReference type="GO" id="GO:0005886">
    <property type="term" value="C:plasma membrane"/>
    <property type="evidence" value="ECO:0007669"/>
    <property type="project" value="UniProtKB-SubCell"/>
</dbReference>
<accession>A0A9X7W3K6</accession>
<feature type="transmembrane region" description="Helical" evidence="7">
    <location>
        <begin position="109"/>
        <end position="131"/>
    </location>
</feature>
<evidence type="ECO:0000313" key="9">
    <source>
        <dbReference type="Proteomes" id="UP000663505"/>
    </source>
</evidence>
<evidence type="ECO:0000256" key="2">
    <source>
        <dbReference type="ARBA" id="ARBA00006679"/>
    </source>
</evidence>
<proteinExistence type="inferred from homology"/>
<dbReference type="InterPro" id="IPR051907">
    <property type="entry name" value="DoxX-like_oxidoreductase"/>
</dbReference>
<organism evidence="8 9">
    <name type="scientific">Alicyclobacillus mengziensis</name>
    <dbReference type="NCBI Taxonomy" id="2931921"/>
    <lineage>
        <taxon>Bacteria</taxon>
        <taxon>Bacillati</taxon>
        <taxon>Bacillota</taxon>
        <taxon>Bacilli</taxon>
        <taxon>Bacillales</taxon>
        <taxon>Alicyclobacillaceae</taxon>
        <taxon>Alicyclobacillus</taxon>
    </lineage>
</organism>
<evidence type="ECO:0000256" key="4">
    <source>
        <dbReference type="ARBA" id="ARBA00022692"/>
    </source>
</evidence>
<dbReference type="EMBL" id="CP071182">
    <property type="protein sequence ID" value="QSO49680.1"/>
    <property type="molecule type" value="Genomic_DNA"/>
</dbReference>
<keyword evidence="9" id="KW-1185">Reference proteome</keyword>
<evidence type="ECO:0000313" key="8">
    <source>
        <dbReference type="EMBL" id="QSO49680.1"/>
    </source>
</evidence>
<dbReference type="KEGG" id="afx:JZ786_04385"/>
<evidence type="ECO:0000256" key="5">
    <source>
        <dbReference type="ARBA" id="ARBA00022989"/>
    </source>
</evidence>
<dbReference type="Proteomes" id="UP000663505">
    <property type="component" value="Chromosome"/>
</dbReference>
<comment type="similarity">
    <text evidence="2">Belongs to the DoxX family.</text>
</comment>
<sequence>MTLVSVGLLIIRLVIGITFMGHGSQKLFGWFGGYGPVGFSQWLESLGIGFRGRFWSIAAGLFEFVGGVLFAFGTLTGVGAGLIIIVMLDAILIVHRKNGYWIDNGGWEYNFVLMAVVLGVALIGPGSYVLFHL</sequence>
<dbReference type="Pfam" id="PF07681">
    <property type="entry name" value="DoxX"/>
    <property type="match status" value="1"/>
</dbReference>
<gene>
    <name evidence="8" type="ORF">JZ786_04385</name>
</gene>
<dbReference type="PANTHER" id="PTHR33452">
    <property type="entry name" value="OXIDOREDUCTASE CATD-RELATED"/>
    <property type="match status" value="1"/>
</dbReference>
<dbReference type="InterPro" id="IPR032808">
    <property type="entry name" value="DoxX"/>
</dbReference>
<protein>
    <submittedName>
        <fullName evidence="8">DoxX family protein</fullName>
    </submittedName>
</protein>
<feature type="transmembrane region" description="Helical" evidence="7">
    <location>
        <begin position="64"/>
        <end position="88"/>
    </location>
</feature>
<comment type="subcellular location">
    <subcellularLocation>
        <location evidence="1">Cell membrane</location>
        <topology evidence="1">Multi-pass membrane protein</topology>
    </subcellularLocation>
</comment>
<evidence type="ECO:0000256" key="3">
    <source>
        <dbReference type="ARBA" id="ARBA00022475"/>
    </source>
</evidence>
<dbReference type="PANTHER" id="PTHR33452:SF10">
    <property type="entry name" value="OXIDOREDUCTASE MHQP-RELATED"/>
    <property type="match status" value="1"/>
</dbReference>